<feature type="transmembrane region" description="Helical" evidence="7">
    <location>
        <begin position="150"/>
        <end position="168"/>
    </location>
</feature>
<evidence type="ECO:0000256" key="6">
    <source>
        <dbReference type="ARBA" id="ARBA00023136"/>
    </source>
</evidence>
<dbReference type="PANTHER" id="PTHR42920">
    <property type="entry name" value="OS03G0707200 PROTEIN-RELATED"/>
    <property type="match status" value="1"/>
</dbReference>
<gene>
    <name evidence="9" type="ORF">ADCFC_10250</name>
</gene>
<dbReference type="GO" id="GO:0005886">
    <property type="term" value="C:plasma membrane"/>
    <property type="evidence" value="ECO:0007669"/>
    <property type="project" value="UniProtKB-SubCell"/>
</dbReference>
<name>A0A6F8SLD6_9ACTN</name>
<feature type="transmembrane region" description="Helical" evidence="7">
    <location>
        <begin position="58"/>
        <end position="80"/>
    </location>
</feature>
<dbReference type="EMBL" id="AP022829">
    <property type="protein sequence ID" value="BCA88527.1"/>
    <property type="molecule type" value="Genomic_DNA"/>
</dbReference>
<proteinExistence type="inferred from homology"/>
<keyword evidence="10" id="KW-1185">Reference proteome</keyword>
<feature type="transmembrane region" description="Helical" evidence="7">
    <location>
        <begin position="31"/>
        <end position="52"/>
    </location>
</feature>
<reference evidence="10" key="2">
    <citation type="submission" date="2020-03" db="EMBL/GenBank/DDBJ databases">
        <title>Complete Genome Sequence of Adlercreutzia sp. strain 8CFCBH1 Producing Equol, Isolated from Healthy Japanese Feces.</title>
        <authorList>
            <person name="Ogata Y."/>
            <person name="Sakamoto M."/>
            <person name="Ohkuma M."/>
            <person name="Hattori M."/>
            <person name="Suda W."/>
        </authorList>
    </citation>
    <scope>NUCLEOTIDE SEQUENCE [LARGE SCALE GENOMIC DNA]</scope>
    <source>
        <strain evidence="10">8CFCBH1</strain>
    </source>
</reference>
<evidence type="ECO:0000256" key="4">
    <source>
        <dbReference type="ARBA" id="ARBA00022692"/>
    </source>
</evidence>
<feature type="transmembrane region" description="Helical" evidence="7">
    <location>
        <begin position="114"/>
        <end position="138"/>
    </location>
</feature>
<protein>
    <recommendedName>
        <fullName evidence="8">EamA domain-containing protein</fullName>
    </recommendedName>
</protein>
<reference evidence="10" key="1">
    <citation type="journal article" date="2020" name="Microbiol. Resour. Announc.">
        <title>Complete Genome Sequence of Adlercreutzia sp. Strain 8CFCBH1, a Potent Producer of Equol, Isolated from Healthy Japanese Feces.</title>
        <authorList>
            <person name="Ogata Y."/>
            <person name="Sakamoto M."/>
            <person name="Ohkuma M."/>
            <person name="Hattori M."/>
            <person name="Suda W."/>
        </authorList>
    </citation>
    <scope>NUCLEOTIDE SEQUENCE [LARGE SCALE GENOMIC DNA]</scope>
    <source>
        <strain evidence="10">8CFCBH1</strain>
    </source>
</reference>
<feature type="transmembrane region" description="Helical" evidence="7">
    <location>
        <begin position="336"/>
        <end position="353"/>
    </location>
</feature>
<keyword evidence="6 7" id="KW-0472">Membrane</keyword>
<dbReference type="InterPro" id="IPR051258">
    <property type="entry name" value="Diverse_Substrate_Transporter"/>
</dbReference>
<feature type="transmembrane region" description="Helical" evidence="7">
    <location>
        <begin position="303"/>
        <end position="324"/>
    </location>
</feature>
<dbReference type="Pfam" id="PF00892">
    <property type="entry name" value="EamA"/>
    <property type="match status" value="2"/>
</dbReference>
<evidence type="ECO:0000256" key="7">
    <source>
        <dbReference type="SAM" id="Phobius"/>
    </source>
</evidence>
<evidence type="ECO:0000256" key="2">
    <source>
        <dbReference type="ARBA" id="ARBA00007362"/>
    </source>
</evidence>
<feature type="transmembrane region" description="Helical" evidence="7">
    <location>
        <begin position="87"/>
        <end position="108"/>
    </location>
</feature>
<feature type="transmembrane region" description="Helical" evidence="7">
    <location>
        <begin position="359"/>
        <end position="377"/>
    </location>
</feature>
<feature type="domain" description="EamA" evidence="8">
    <location>
        <begin position="29"/>
        <end position="167"/>
    </location>
</feature>
<keyword evidence="3" id="KW-1003">Cell membrane</keyword>
<evidence type="ECO:0000256" key="5">
    <source>
        <dbReference type="ARBA" id="ARBA00022989"/>
    </source>
</evidence>
<comment type="subcellular location">
    <subcellularLocation>
        <location evidence="1">Cell membrane</location>
        <topology evidence="1">Multi-pass membrane protein</topology>
    </subcellularLocation>
</comment>
<organism evidence="9 10">
    <name type="scientific">Adlercreutzia hattorii</name>
    <dbReference type="NCBI Taxonomy" id="2707299"/>
    <lineage>
        <taxon>Bacteria</taxon>
        <taxon>Bacillati</taxon>
        <taxon>Actinomycetota</taxon>
        <taxon>Coriobacteriia</taxon>
        <taxon>Eggerthellales</taxon>
        <taxon>Eggerthellaceae</taxon>
        <taxon>Adlercreutzia</taxon>
    </lineage>
</organism>
<feature type="domain" description="EamA" evidence="8">
    <location>
        <begin position="299"/>
        <end position="376"/>
    </location>
</feature>
<evidence type="ECO:0000256" key="3">
    <source>
        <dbReference type="ARBA" id="ARBA00022475"/>
    </source>
</evidence>
<accession>A0A6F8SLD6</accession>
<dbReference type="SUPFAM" id="SSF103481">
    <property type="entry name" value="Multidrug resistance efflux transporter EmrE"/>
    <property type="match status" value="2"/>
</dbReference>
<evidence type="ECO:0000259" key="8">
    <source>
        <dbReference type="Pfam" id="PF00892"/>
    </source>
</evidence>
<dbReference type="Proteomes" id="UP000501727">
    <property type="component" value="Chromosome"/>
</dbReference>
<dbReference type="InterPro" id="IPR037185">
    <property type="entry name" value="EmrE-like"/>
</dbReference>
<comment type="similarity">
    <text evidence="2">Belongs to the EamA transporter family.</text>
</comment>
<dbReference type="PANTHER" id="PTHR42920:SF5">
    <property type="entry name" value="EAMA DOMAIN-CONTAINING PROTEIN"/>
    <property type="match status" value="1"/>
</dbReference>
<feature type="transmembrane region" description="Helical" evidence="7">
    <location>
        <begin position="174"/>
        <end position="198"/>
    </location>
</feature>
<dbReference type="InterPro" id="IPR000620">
    <property type="entry name" value="EamA_dom"/>
</dbReference>
<sequence length="389" mass="39416">MVYAASAATDFDGLHGGETAVNASKVFWRGVVCALAGATLWGFSGACIQFLAESYGVSSAFISAVRAGVAALLFAVFVFVTRREALLSLLGSPAARPTLVLFGVGLYLSQITYAVSVALTNAGTATVLQATCTVFVMLITCARARRLPRVADFVGLMCAMAAATLIATQGDWGVIVLPVAGLAWGIANALSETLYIMAPQRLYGRWDRPTIIACGMVIGGIVAVLVWLIGEAVVSLLAPSVGLGPAFASPGSDTALSTTIQASSGSGAGVSFADSAPGAPSSVLADIFGIGGSLVPVMDAAGWLALVGGVGVLGTFAAFGLFLYGVSLVGSVRGSLLGVAEPAGAMIIAAMWLHTPFSAADWAGLVLMAAMIVLVSLSGRSVDRRTDTP</sequence>
<evidence type="ECO:0000256" key="1">
    <source>
        <dbReference type="ARBA" id="ARBA00004651"/>
    </source>
</evidence>
<evidence type="ECO:0000313" key="10">
    <source>
        <dbReference type="Proteomes" id="UP000501727"/>
    </source>
</evidence>
<feature type="transmembrane region" description="Helical" evidence="7">
    <location>
        <begin position="210"/>
        <end position="230"/>
    </location>
</feature>
<dbReference type="AlphaFoldDB" id="A0A6F8SLD6"/>
<dbReference type="KEGG" id="ahat:ADCFC_11460"/>
<keyword evidence="4 7" id="KW-0812">Transmembrane</keyword>
<evidence type="ECO:0000313" key="9">
    <source>
        <dbReference type="EMBL" id="BCA88527.1"/>
    </source>
</evidence>
<keyword evidence="5 7" id="KW-1133">Transmembrane helix</keyword>